<reference evidence="1" key="1">
    <citation type="journal article" date="2023" name="Nat. Commun.">
        <title>Diploid and tetraploid genomes of Acorus and the evolution of monocots.</title>
        <authorList>
            <person name="Ma L."/>
            <person name="Liu K.W."/>
            <person name="Li Z."/>
            <person name="Hsiao Y.Y."/>
            <person name="Qi Y."/>
            <person name="Fu T."/>
            <person name="Tang G.D."/>
            <person name="Zhang D."/>
            <person name="Sun W.H."/>
            <person name="Liu D.K."/>
            <person name="Li Y."/>
            <person name="Chen G.Z."/>
            <person name="Liu X.D."/>
            <person name="Liao X.Y."/>
            <person name="Jiang Y.T."/>
            <person name="Yu X."/>
            <person name="Hao Y."/>
            <person name="Huang J."/>
            <person name="Zhao X.W."/>
            <person name="Ke S."/>
            <person name="Chen Y.Y."/>
            <person name="Wu W.L."/>
            <person name="Hsu J.L."/>
            <person name="Lin Y.F."/>
            <person name="Huang M.D."/>
            <person name="Li C.Y."/>
            <person name="Huang L."/>
            <person name="Wang Z.W."/>
            <person name="Zhao X."/>
            <person name="Zhong W.Y."/>
            <person name="Peng D.H."/>
            <person name="Ahmad S."/>
            <person name="Lan S."/>
            <person name="Zhang J.S."/>
            <person name="Tsai W.C."/>
            <person name="Van de Peer Y."/>
            <person name="Liu Z.J."/>
        </authorList>
    </citation>
    <scope>NUCLEOTIDE SEQUENCE</scope>
    <source>
        <strain evidence="1">SCP</strain>
    </source>
</reference>
<dbReference type="InterPro" id="IPR036691">
    <property type="entry name" value="Endo/exonu/phosph_ase_sf"/>
</dbReference>
<name>A0AAV9B211_ACOGR</name>
<dbReference type="EMBL" id="JAUJYN010000005">
    <property type="protein sequence ID" value="KAK1270705.1"/>
    <property type="molecule type" value="Genomic_DNA"/>
</dbReference>
<gene>
    <name evidence="1" type="ORF">QJS04_geneDACA020954</name>
</gene>
<sequence length="333" mass="38050">MNHLPPNHSIIKFLFWNTRGLNARPKQLDVKNLLAKHNCNFIAVLETKIQLAQAQNIAHYILPNSSFHINPSGRIFILWNPDSLQIQITAESTQFCNCEITHPKYGSSMDITAVYASNDQADKSLLLGNLTDLKRSSGRHNWIVGVDFNEVRYANEKIGGCRPNLKQLHRFNNSLLACDLANIKSTGHTLSWSNKQDQRISSRLDRVLGNHHWISNYPNSYVHYLAEGISDHSPLLLHQAPVFATGPKPFKFFHMWTLYPDFLEMVAHDWAILIWGSPLFVLAQKLKRLKGVLKLWNLHSFGSVHRRLQETRQQLETSQASLHQDPSNASLIL</sequence>
<proteinExistence type="predicted"/>
<dbReference type="PANTHER" id="PTHR33710:SF64">
    <property type="entry name" value="ENDONUCLEASE_EXONUCLEASE_PHOSPHATASE DOMAIN-CONTAINING PROTEIN"/>
    <property type="match status" value="1"/>
</dbReference>
<dbReference type="SUPFAM" id="SSF56219">
    <property type="entry name" value="DNase I-like"/>
    <property type="match status" value="1"/>
</dbReference>
<dbReference type="PANTHER" id="PTHR33710">
    <property type="entry name" value="BNAC02G09200D PROTEIN"/>
    <property type="match status" value="1"/>
</dbReference>
<comment type="caution">
    <text evidence="1">The sequence shown here is derived from an EMBL/GenBank/DDBJ whole genome shotgun (WGS) entry which is preliminary data.</text>
</comment>
<reference evidence="1" key="2">
    <citation type="submission" date="2023-06" db="EMBL/GenBank/DDBJ databases">
        <authorList>
            <person name="Ma L."/>
            <person name="Liu K.-W."/>
            <person name="Li Z."/>
            <person name="Hsiao Y.-Y."/>
            <person name="Qi Y."/>
            <person name="Fu T."/>
            <person name="Tang G."/>
            <person name="Zhang D."/>
            <person name="Sun W.-H."/>
            <person name="Liu D.-K."/>
            <person name="Li Y."/>
            <person name="Chen G.-Z."/>
            <person name="Liu X.-D."/>
            <person name="Liao X.-Y."/>
            <person name="Jiang Y.-T."/>
            <person name="Yu X."/>
            <person name="Hao Y."/>
            <person name="Huang J."/>
            <person name="Zhao X.-W."/>
            <person name="Ke S."/>
            <person name="Chen Y.-Y."/>
            <person name="Wu W.-L."/>
            <person name="Hsu J.-L."/>
            <person name="Lin Y.-F."/>
            <person name="Huang M.-D."/>
            <person name="Li C.-Y."/>
            <person name="Huang L."/>
            <person name="Wang Z.-W."/>
            <person name="Zhao X."/>
            <person name="Zhong W.-Y."/>
            <person name="Peng D.-H."/>
            <person name="Ahmad S."/>
            <person name="Lan S."/>
            <person name="Zhang J.-S."/>
            <person name="Tsai W.-C."/>
            <person name="Van De Peer Y."/>
            <person name="Liu Z.-J."/>
        </authorList>
    </citation>
    <scope>NUCLEOTIDE SEQUENCE</scope>
    <source>
        <strain evidence="1">SCP</strain>
        <tissue evidence="1">Leaves</tissue>
    </source>
</reference>
<protein>
    <recommendedName>
        <fullName evidence="3">Endonuclease/exonuclease/phosphatase domain-containing protein</fullName>
    </recommendedName>
</protein>
<evidence type="ECO:0008006" key="3">
    <source>
        <dbReference type="Google" id="ProtNLM"/>
    </source>
</evidence>
<dbReference type="Gene3D" id="3.60.10.10">
    <property type="entry name" value="Endonuclease/exonuclease/phosphatase"/>
    <property type="match status" value="1"/>
</dbReference>
<keyword evidence="2" id="KW-1185">Reference proteome</keyword>
<evidence type="ECO:0000313" key="1">
    <source>
        <dbReference type="EMBL" id="KAK1270705.1"/>
    </source>
</evidence>
<dbReference type="Proteomes" id="UP001179952">
    <property type="component" value="Unassembled WGS sequence"/>
</dbReference>
<evidence type="ECO:0000313" key="2">
    <source>
        <dbReference type="Proteomes" id="UP001179952"/>
    </source>
</evidence>
<organism evidence="1 2">
    <name type="scientific">Acorus gramineus</name>
    <name type="common">Dwarf sweet flag</name>
    <dbReference type="NCBI Taxonomy" id="55184"/>
    <lineage>
        <taxon>Eukaryota</taxon>
        <taxon>Viridiplantae</taxon>
        <taxon>Streptophyta</taxon>
        <taxon>Embryophyta</taxon>
        <taxon>Tracheophyta</taxon>
        <taxon>Spermatophyta</taxon>
        <taxon>Magnoliopsida</taxon>
        <taxon>Liliopsida</taxon>
        <taxon>Acoraceae</taxon>
        <taxon>Acorus</taxon>
    </lineage>
</organism>
<dbReference type="AlphaFoldDB" id="A0AAV9B211"/>
<accession>A0AAV9B211</accession>